<protein>
    <recommendedName>
        <fullName evidence="8">Major facilitator superfamily (MFS) profile domain-containing protein</fullName>
    </recommendedName>
</protein>
<evidence type="ECO:0000256" key="3">
    <source>
        <dbReference type="ARBA" id="ARBA00022989"/>
    </source>
</evidence>
<dbReference type="Proteomes" id="UP001328107">
    <property type="component" value="Unassembled WGS sequence"/>
</dbReference>
<dbReference type="PANTHER" id="PTHR11662">
    <property type="entry name" value="SOLUTE CARRIER FAMILY 17"/>
    <property type="match status" value="1"/>
</dbReference>
<dbReference type="InterPro" id="IPR011701">
    <property type="entry name" value="MFS"/>
</dbReference>
<feature type="transmembrane region" description="Helical" evidence="6">
    <location>
        <begin position="114"/>
        <end position="134"/>
    </location>
</feature>
<evidence type="ECO:0000313" key="9">
    <source>
        <dbReference type="EMBL" id="GMR32000.1"/>
    </source>
</evidence>
<feature type="compositionally biased region" description="Acidic residues" evidence="5">
    <location>
        <begin position="479"/>
        <end position="488"/>
    </location>
</feature>
<comment type="subcellular location">
    <subcellularLocation>
        <location evidence="1">Membrane</location>
        <topology evidence="1">Multi-pass membrane protein</topology>
    </subcellularLocation>
</comment>
<evidence type="ECO:0000256" key="7">
    <source>
        <dbReference type="SAM" id="SignalP"/>
    </source>
</evidence>
<feature type="transmembrane region" description="Helical" evidence="6">
    <location>
        <begin position="403"/>
        <end position="423"/>
    </location>
</feature>
<keyword evidence="3 6" id="KW-1133">Transmembrane helix</keyword>
<keyword evidence="4 6" id="KW-0472">Membrane</keyword>
<evidence type="ECO:0000313" key="10">
    <source>
        <dbReference type="Proteomes" id="UP001328107"/>
    </source>
</evidence>
<keyword evidence="10" id="KW-1185">Reference proteome</keyword>
<reference evidence="10" key="1">
    <citation type="submission" date="2022-10" db="EMBL/GenBank/DDBJ databases">
        <title>Genome assembly of Pristionchus species.</title>
        <authorList>
            <person name="Yoshida K."/>
            <person name="Sommer R.J."/>
        </authorList>
    </citation>
    <scope>NUCLEOTIDE SEQUENCE [LARGE SCALE GENOMIC DNA]</scope>
    <source>
        <strain evidence="10">RS5460</strain>
    </source>
</reference>
<dbReference type="SUPFAM" id="SSF103473">
    <property type="entry name" value="MFS general substrate transporter"/>
    <property type="match status" value="1"/>
</dbReference>
<dbReference type="AlphaFoldDB" id="A0AAN5C615"/>
<evidence type="ECO:0000256" key="1">
    <source>
        <dbReference type="ARBA" id="ARBA00004141"/>
    </source>
</evidence>
<dbReference type="PROSITE" id="PS50850">
    <property type="entry name" value="MFS"/>
    <property type="match status" value="1"/>
</dbReference>
<organism evidence="9 10">
    <name type="scientific">Pristionchus mayeri</name>
    <dbReference type="NCBI Taxonomy" id="1317129"/>
    <lineage>
        <taxon>Eukaryota</taxon>
        <taxon>Metazoa</taxon>
        <taxon>Ecdysozoa</taxon>
        <taxon>Nematoda</taxon>
        <taxon>Chromadorea</taxon>
        <taxon>Rhabditida</taxon>
        <taxon>Rhabditina</taxon>
        <taxon>Diplogasteromorpha</taxon>
        <taxon>Diplogasteroidea</taxon>
        <taxon>Neodiplogasteridae</taxon>
        <taxon>Pristionchus</taxon>
    </lineage>
</organism>
<accession>A0AAN5C615</accession>
<feature type="domain" description="Major facilitator superfamily (MFS) profile" evidence="8">
    <location>
        <begin position="44"/>
        <end position="459"/>
    </location>
</feature>
<sequence length="498" mass="54394">MRLMSMRFRICLLLLAGISASVCMRSHFSMTLVCMLKKAVSNSTATSSTLGEVSDGCPIYEVESDGGKVETETGELEWPRERTPYLFTVVLLGQVVSLVISMHLSNRVSPSKMMLFAVLSQVLITFISPTLARISYWTFFVARFAMGMAEGLIFSPISALATRWFPPNERASMSALYTSAFQIAFGIAPFVVSFICSSSLGWPSSFYLFGIFGIVWAMEWLRVGADDPSCSKHISEKEKTKLAKFQSNGQKNTVIRPPYGEMFTSPVLFAHIAAMIAFYFTLGIMSSFLPTFFEERLRLPIRKNGLFTMIPFLAQIFSKNGLAFGLDFLKKRGRIGHTAAAKIAQTIGCVGASVSLLVLLHFADCTQPEVALVAMTLCCALHSCMAVGFYASMLHICPPLTGVIASIVTASGVIASGLSTAMMGVASKYSHKYELIFGLCITLNIFAGLIYLAWGTAEVQPWAGHVNPVVRKEDKLMGDEEEGGESEEIPPCPLEALT</sequence>
<keyword evidence="7" id="KW-0732">Signal</keyword>
<dbReference type="GO" id="GO:0022857">
    <property type="term" value="F:transmembrane transporter activity"/>
    <property type="evidence" value="ECO:0007669"/>
    <property type="project" value="InterPro"/>
</dbReference>
<name>A0AAN5C615_9BILA</name>
<dbReference type="Pfam" id="PF07690">
    <property type="entry name" value="MFS_1"/>
    <property type="match status" value="1"/>
</dbReference>
<evidence type="ECO:0000256" key="5">
    <source>
        <dbReference type="SAM" id="MobiDB-lite"/>
    </source>
</evidence>
<dbReference type="InterPro" id="IPR036259">
    <property type="entry name" value="MFS_trans_sf"/>
</dbReference>
<feature type="signal peptide" evidence="7">
    <location>
        <begin position="1"/>
        <end position="20"/>
    </location>
</feature>
<feature type="region of interest" description="Disordered" evidence="5">
    <location>
        <begin position="476"/>
        <end position="498"/>
    </location>
</feature>
<evidence type="ECO:0000256" key="6">
    <source>
        <dbReference type="SAM" id="Phobius"/>
    </source>
</evidence>
<comment type="caution">
    <text evidence="9">The sequence shown here is derived from an EMBL/GenBank/DDBJ whole genome shotgun (WGS) entry which is preliminary data.</text>
</comment>
<keyword evidence="2 6" id="KW-0812">Transmembrane</keyword>
<feature type="chain" id="PRO_5043011276" description="Major facilitator superfamily (MFS) profile domain-containing protein" evidence="7">
    <location>
        <begin position="21"/>
        <end position="498"/>
    </location>
</feature>
<dbReference type="InterPro" id="IPR050382">
    <property type="entry name" value="MFS_Na/Anion_cotransporter"/>
</dbReference>
<feature type="transmembrane region" description="Helical" evidence="6">
    <location>
        <begin position="305"/>
        <end position="323"/>
    </location>
</feature>
<feature type="transmembrane region" description="Helical" evidence="6">
    <location>
        <begin position="435"/>
        <end position="454"/>
    </location>
</feature>
<dbReference type="Gene3D" id="1.20.1250.20">
    <property type="entry name" value="MFS general substrate transporter like domains"/>
    <property type="match status" value="2"/>
</dbReference>
<feature type="transmembrane region" description="Helical" evidence="6">
    <location>
        <begin position="174"/>
        <end position="200"/>
    </location>
</feature>
<feature type="transmembrane region" description="Helical" evidence="6">
    <location>
        <begin position="268"/>
        <end position="293"/>
    </location>
</feature>
<dbReference type="InterPro" id="IPR020846">
    <property type="entry name" value="MFS_dom"/>
</dbReference>
<dbReference type="PANTHER" id="PTHR11662:SF405">
    <property type="entry name" value="PROTEIN CBG12249"/>
    <property type="match status" value="1"/>
</dbReference>
<evidence type="ECO:0000259" key="8">
    <source>
        <dbReference type="PROSITE" id="PS50850"/>
    </source>
</evidence>
<gene>
    <name evidence="9" type="ORF">PMAYCL1PPCAC_02195</name>
</gene>
<feature type="transmembrane region" description="Helical" evidence="6">
    <location>
        <begin position="140"/>
        <end position="162"/>
    </location>
</feature>
<feature type="transmembrane region" description="Helical" evidence="6">
    <location>
        <begin position="85"/>
        <end position="102"/>
    </location>
</feature>
<feature type="transmembrane region" description="Helical" evidence="6">
    <location>
        <begin position="370"/>
        <end position="391"/>
    </location>
</feature>
<proteinExistence type="predicted"/>
<evidence type="ECO:0000256" key="4">
    <source>
        <dbReference type="ARBA" id="ARBA00023136"/>
    </source>
</evidence>
<feature type="transmembrane region" description="Helical" evidence="6">
    <location>
        <begin position="343"/>
        <end position="363"/>
    </location>
</feature>
<dbReference type="GO" id="GO:0006820">
    <property type="term" value="P:monoatomic anion transport"/>
    <property type="evidence" value="ECO:0007669"/>
    <property type="project" value="TreeGrafter"/>
</dbReference>
<dbReference type="GO" id="GO:0016020">
    <property type="term" value="C:membrane"/>
    <property type="evidence" value="ECO:0007669"/>
    <property type="project" value="UniProtKB-SubCell"/>
</dbReference>
<dbReference type="EMBL" id="BTRK01000001">
    <property type="protein sequence ID" value="GMR32000.1"/>
    <property type="molecule type" value="Genomic_DNA"/>
</dbReference>
<evidence type="ECO:0000256" key="2">
    <source>
        <dbReference type="ARBA" id="ARBA00022692"/>
    </source>
</evidence>